<evidence type="ECO:0000259" key="8">
    <source>
        <dbReference type="Pfam" id="PF07479"/>
    </source>
</evidence>
<dbReference type="GO" id="GO:0005829">
    <property type="term" value="C:cytosol"/>
    <property type="evidence" value="ECO:0007669"/>
    <property type="project" value="TreeGrafter"/>
</dbReference>
<dbReference type="Pfam" id="PF12710">
    <property type="entry name" value="HAD"/>
    <property type="match status" value="1"/>
</dbReference>
<evidence type="ECO:0000256" key="1">
    <source>
        <dbReference type="ARBA" id="ARBA00011009"/>
    </source>
</evidence>
<sequence length="657" mass="72525">MKSLKFECRLKSRVNVLRSIQSKHRFQHHCLASENSNVARTNLTPSQHVLDIWHKAEAVCFDVDCTVTVNDSLDLLAEYMGVGKEVENLTKKAMDGTLSLGQALEERLKLINCKPKDIKSFLAANPPQSRFAKGIVSLVTRLQERDVTVYLISGGFRELTLPIAEQLGIPRQQVFANRMLWQWDDETLEPSRLVGFDISEPTARNQGKPQAIAKIREAHTYSSVVMIGDGITDLEAVQVSGGADLFIGYGGVQRRAAVEKDADWYVMDFAELEAAMKCYQVAMIGSGAWACAAARMVAQNALENTSGMFDTKVKMWVYEENYEGRKLTEIINERHENPKYLPGVSLPENLVAMPDLLEVTEGADLLIFCSPHQFVRGVLKQLAGKVKKGAVAISLIKGMRVRVDGPQLISQMVERMLGIDCSVLMGANIAEGIAKEELSEAVIGYDNLDNAYVFEKVFQRPYFEVKLIPDGPGAEMCGTLKNIVALAAGFVDGLGYGPNSKAAVMRQGLSEMMNFSTRLYPSIRSETFLESCGMADLIATCYGGRNRKVAVEYASSWQAGAPQTFDALEASLLNGQKLQGVMTSDEVQEILRMKGWEQDYPLFTTINRIIHSQLDPSYVVKYKEGAGINISLHADPTVLKSGDTPPKGPRLAPLNTF</sequence>
<dbReference type="GO" id="GO:0046168">
    <property type="term" value="P:glycerol-3-phosphate catabolic process"/>
    <property type="evidence" value="ECO:0007669"/>
    <property type="project" value="UniProtKB-UniRule"/>
</dbReference>
<evidence type="ECO:0000259" key="7">
    <source>
        <dbReference type="Pfam" id="PF01210"/>
    </source>
</evidence>
<dbReference type="InterPro" id="IPR006109">
    <property type="entry name" value="G3P_DH_NAD-dep_C"/>
</dbReference>
<proteinExistence type="inferred from homology"/>
<organism evidence="9 10">
    <name type="scientific">Chlamydomonas eustigma</name>
    <dbReference type="NCBI Taxonomy" id="1157962"/>
    <lineage>
        <taxon>Eukaryota</taxon>
        <taxon>Viridiplantae</taxon>
        <taxon>Chlorophyta</taxon>
        <taxon>core chlorophytes</taxon>
        <taxon>Chlorophyceae</taxon>
        <taxon>CS clade</taxon>
        <taxon>Chlamydomonadales</taxon>
        <taxon>Chlamydomonadaceae</taxon>
        <taxon>Chlamydomonas</taxon>
    </lineage>
</organism>
<dbReference type="PANTHER" id="PTHR11728">
    <property type="entry name" value="GLYCEROL-3-PHOSPHATE DEHYDROGENASE"/>
    <property type="match status" value="1"/>
</dbReference>
<evidence type="ECO:0000256" key="5">
    <source>
        <dbReference type="RuleBase" id="RU000437"/>
    </source>
</evidence>
<dbReference type="PANTHER" id="PTHR11728:SF8">
    <property type="entry name" value="GLYCEROL-3-PHOSPHATE DEHYDROGENASE [NAD(+)]-RELATED"/>
    <property type="match status" value="1"/>
</dbReference>
<dbReference type="GO" id="GO:0005975">
    <property type="term" value="P:carbohydrate metabolic process"/>
    <property type="evidence" value="ECO:0007669"/>
    <property type="project" value="InterPro"/>
</dbReference>
<dbReference type="Gene3D" id="1.10.150.210">
    <property type="entry name" value="Phosphoserine phosphatase, domain 2"/>
    <property type="match status" value="1"/>
</dbReference>
<dbReference type="GO" id="GO:0051287">
    <property type="term" value="F:NAD binding"/>
    <property type="evidence" value="ECO:0007669"/>
    <property type="project" value="UniProtKB-UniRule"/>
</dbReference>
<dbReference type="Pfam" id="PF01210">
    <property type="entry name" value="NAD_Gly3P_dh_N"/>
    <property type="match status" value="1"/>
</dbReference>
<dbReference type="GO" id="GO:0042803">
    <property type="term" value="F:protein homodimerization activity"/>
    <property type="evidence" value="ECO:0007669"/>
    <property type="project" value="InterPro"/>
</dbReference>
<evidence type="ECO:0000313" key="9">
    <source>
        <dbReference type="EMBL" id="GAX75615.1"/>
    </source>
</evidence>
<dbReference type="CDD" id="cd04309">
    <property type="entry name" value="HAD_PSP_eu"/>
    <property type="match status" value="1"/>
</dbReference>
<feature type="domain" description="Glycerol-3-phosphate dehydrogenase NAD-dependent C-terminal" evidence="8">
    <location>
        <begin position="472"/>
        <end position="620"/>
    </location>
</feature>
<keyword evidence="2 5" id="KW-0560">Oxidoreductase</keyword>
<dbReference type="EMBL" id="BEGY01000013">
    <property type="protein sequence ID" value="GAX75615.1"/>
    <property type="molecule type" value="Genomic_DNA"/>
</dbReference>
<dbReference type="PRINTS" id="PR00077">
    <property type="entry name" value="GPDHDRGNASE"/>
</dbReference>
<dbReference type="InterPro" id="IPR013328">
    <property type="entry name" value="6PGD_dom2"/>
</dbReference>
<dbReference type="AlphaFoldDB" id="A0A250WXV4"/>
<comment type="caution">
    <text evidence="9">The sequence shown here is derived from an EMBL/GenBank/DDBJ whole genome shotgun (WGS) entry which is preliminary data.</text>
</comment>
<dbReference type="GO" id="GO:0141152">
    <property type="term" value="F:glycerol-3-phosphate dehydrogenase (NAD+) activity"/>
    <property type="evidence" value="ECO:0007669"/>
    <property type="project" value="UniProtKB-UniRule"/>
</dbReference>
<dbReference type="Pfam" id="PF07479">
    <property type="entry name" value="NAD_Gly3P_dh_C"/>
    <property type="match status" value="1"/>
</dbReference>
<comment type="catalytic activity">
    <reaction evidence="4 6">
        <text>sn-glycerol 3-phosphate + NAD(+) = dihydroxyacetone phosphate + NADH + H(+)</text>
        <dbReference type="Rhea" id="RHEA:11092"/>
        <dbReference type="ChEBI" id="CHEBI:15378"/>
        <dbReference type="ChEBI" id="CHEBI:57540"/>
        <dbReference type="ChEBI" id="CHEBI:57597"/>
        <dbReference type="ChEBI" id="CHEBI:57642"/>
        <dbReference type="ChEBI" id="CHEBI:57945"/>
        <dbReference type="EC" id="1.1.1.8"/>
    </reaction>
</comment>
<dbReference type="InterPro" id="IPR036412">
    <property type="entry name" value="HAD-like_sf"/>
</dbReference>
<dbReference type="NCBIfam" id="TIGR03376">
    <property type="entry name" value="glycerol3P_DH"/>
    <property type="match status" value="1"/>
</dbReference>
<evidence type="ECO:0000256" key="3">
    <source>
        <dbReference type="ARBA" id="ARBA00023027"/>
    </source>
</evidence>
<evidence type="ECO:0000256" key="4">
    <source>
        <dbReference type="ARBA" id="ARBA00048683"/>
    </source>
</evidence>
<dbReference type="InterPro" id="IPR006168">
    <property type="entry name" value="G3P_DH_NAD-dep"/>
</dbReference>
<dbReference type="InterPro" id="IPR023214">
    <property type="entry name" value="HAD_sf"/>
</dbReference>
<dbReference type="InterPro" id="IPR008927">
    <property type="entry name" value="6-PGluconate_DH-like_C_sf"/>
</dbReference>
<keyword evidence="10" id="KW-1185">Reference proteome</keyword>
<feature type="domain" description="Glycerol-3-phosphate dehydrogenase NAD-dependent N-terminal" evidence="7">
    <location>
        <begin position="280"/>
        <end position="449"/>
    </location>
</feature>
<dbReference type="SUPFAM" id="SSF56784">
    <property type="entry name" value="HAD-like"/>
    <property type="match status" value="1"/>
</dbReference>
<protein>
    <recommendedName>
        <fullName evidence="6">Glycerol-3-phosphate dehydrogenase [NAD(+)]</fullName>
        <ecNumber evidence="6">1.1.1.8</ecNumber>
    </recommendedName>
</protein>
<evidence type="ECO:0000256" key="6">
    <source>
        <dbReference type="RuleBase" id="RU361243"/>
    </source>
</evidence>
<dbReference type="InterPro" id="IPR011128">
    <property type="entry name" value="G3P_DH_NAD-dep_N"/>
</dbReference>
<dbReference type="SUPFAM" id="SSF51735">
    <property type="entry name" value="NAD(P)-binding Rossmann-fold domains"/>
    <property type="match status" value="1"/>
</dbReference>
<evidence type="ECO:0000256" key="2">
    <source>
        <dbReference type="ARBA" id="ARBA00023002"/>
    </source>
</evidence>
<dbReference type="FunFam" id="1.10.1040.10:FF:000004">
    <property type="entry name" value="Glycerol-3-phosphate dehydrogenase [NAD(+)]"/>
    <property type="match status" value="1"/>
</dbReference>
<dbReference type="Gene3D" id="1.10.1040.10">
    <property type="entry name" value="N-(1-d-carboxylethyl)-l-norvaline Dehydrogenase, domain 2"/>
    <property type="match status" value="1"/>
</dbReference>
<dbReference type="Gene3D" id="3.40.50.720">
    <property type="entry name" value="NAD(P)-binding Rossmann-like Domain"/>
    <property type="match status" value="1"/>
</dbReference>
<keyword evidence="3 5" id="KW-0520">NAD</keyword>
<dbReference type="Gene3D" id="3.40.50.1000">
    <property type="entry name" value="HAD superfamily/HAD-like"/>
    <property type="match status" value="1"/>
</dbReference>
<dbReference type="NCBIfam" id="TIGR01488">
    <property type="entry name" value="HAD-SF-IB"/>
    <property type="match status" value="1"/>
</dbReference>
<dbReference type="InterPro" id="IPR036291">
    <property type="entry name" value="NAD(P)-bd_dom_sf"/>
</dbReference>
<dbReference type="InterPro" id="IPR017751">
    <property type="entry name" value="G3P_DH_NAD-dep_euk"/>
</dbReference>
<dbReference type="FunFam" id="3.40.50.720:FF:000365">
    <property type="entry name" value="Glycerol-3-phosphate dehydrogenase [NAD(+)]"/>
    <property type="match status" value="1"/>
</dbReference>
<dbReference type="OrthoDB" id="504756at2759"/>
<dbReference type="SUPFAM" id="SSF48179">
    <property type="entry name" value="6-phosphogluconate dehydrogenase C-terminal domain-like"/>
    <property type="match status" value="1"/>
</dbReference>
<name>A0A250WXV4_9CHLO</name>
<comment type="similarity">
    <text evidence="1 5">Belongs to the NAD-dependent glycerol-3-phosphate dehydrogenase family.</text>
</comment>
<dbReference type="EC" id="1.1.1.8" evidence="6"/>
<accession>A0A250WXV4</accession>
<dbReference type="PROSITE" id="PS00957">
    <property type="entry name" value="NAD_G3PDH"/>
    <property type="match status" value="1"/>
</dbReference>
<gene>
    <name evidence="9" type="ORF">CEUSTIGMA_g3059.t1</name>
</gene>
<dbReference type="Proteomes" id="UP000232323">
    <property type="component" value="Unassembled WGS sequence"/>
</dbReference>
<evidence type="ECO:0000313" key="10">
    <source>
        <dbReference type="Proteomes" id="UP000232323"/>
    </source>
</evidence>
<dbReference type="STRING" id="1157962.A0A250WXV4"/>
<reference evidence="9 10" key="1">
    <citation type="submission" date="2017-08" db="EMBL/GenBank/DDBJ databases">
        <title>Acidophilic green algal genome provides insights into adaptation to an acidic environment.</title>
        <authorList>
            <person name="Hirooka S."/>
            <person name="Hirose Y."/>
            <person name="Kanesaki Y."/>
            <person name="Higuchi S."/>
            <person name="Fujiwara T."/>
            <person name="Onuma R."/>
            <person name="Era A."/>
            <person name="Ohbayashi R."/>
            <person name="Uzuka A."/>
            <person name="Nozaki H."/>
            <person name="Yoshikawa H."/>
            <person name="Miyagishima S.Y."/>
        </authorList>
    </citation>
    <scope>NUCLEOTIDE SEQUENCE [LARGE SCALE GENOMIC DNA]</scope>
    <source>
        <strain evidence="9 10">NIES-2499</strain>
    </source>
</reference>